<keyword evidence="4 5" id="KW-0472">Membrane</keyword>
<sequence>MSARNNSGNASVRDSVGHGLVHQIPTGFSQLLHPFSRQPDSKKHPHKRLNEGERLDLRASQRTFDGAYTRTALSQLSFSLTVAKIFQPEFFWIGLANCILAVGLFITAVFRYRMTLKYEDKVTEYIVERRMRQAEQREFGLQDETIDDNYIYLPRFRTAGAIVLCVSAFILSIEIVIMVLLSKL</sequence>
<comment type="subcellular location">
    <subcellularLocation>
        <location evidence="1">Endomembrane system</location>
        <topology evidence="1">Multi-pass membrane protein</topology>
    </subcellularLocation>
</comment>
<dbReference type="OMA" id="PEFFWIG"/>
<dbReference type="Proteomes" id="UP000186303">
    <property type="component" value="Chromosome 3"/>
</dbReference>
<dbReference type="OrthoDB" id="2555434at2759"/>
<keyword evidence="2 5" id="KW-0812">Transmembrane</keyword>
<organism evidence="7 8">
    <name type="scientific">Malassezia sympodialis (strain ATCC 42132)</name>
    <name type="common">Atopic eczema-associated yeast</name>
    <dbReference type="NCBI Taxonomy" id="1230383"/>
    <lineage>
        <taxon>Eukaryota</taxon>
        <taxon>Fungi</taxon>
        <taxon>Dikarya</taxon>
        <taxon>Basidiomycota</taxon>
        <taxon>Ustilaginomycotina</taxon>
        <taxon>Malasseziomycetes</taxon>
        <taxon>Malasseziales</taxon>
        <taxon>Malasseziaceae</taxon>
        <taxon>Malassezia</taxon>
    </lineage>
</organism>
<keyword evidence="8" id="KW-1185">Reference proteome</keyword>
<accession>A0A1M8A578</accession>
<dbReference type="InterPro" id="IPR003807">
    <property type="entry name" value="DUF202"/>
</dbReference>
<evidence type="ECO:0000256" key="4">
    <source>
        <dbReference type="ARBA" id="ARBA00023136"/>
    </source>
</evidence>
<dbReference type="PANTHER" id="PTHR38646:SF1">
    <property type="entry name" value="DUF202 DOMAIN-CONTAINING PROTEIN"/>
    <property type="match status" value="1"/>
</dbReference>
<keyword evidence="3 5" id="KW-1133">Transmembrane helix</keyword>
<feature type="transmembrane region" description="Helical" evidence="5">
    <location>
        <begin position="90"/>
        <end position="110"/>
    </location>
</feature>
<dbReference type="VEuPathDB" id="FungiDB:MSYG_1827"/>
<protein>
    <recommendedName>
        <fullName evidence="6">DUF202 domain-containing protein</fullName>
    </recommendedName>
</protein>
<dbReference type="AlphaFoldDB" id="A0A1M8A578"/>
<evidence type="ECO:0000313" key="8">
    <source>
        <dbReference type="Proteomes" id="UP000186303"/>
    </source>
</evidence>
<reference evidence="8" key="1">
    <citation type="journal article" date="2017" name="Nucleic Acids Res.">
        <title>Proteogenomics produces comprehensive and highly accurate protein-coding gene annotation in a complete genome assembly of Malassezia sympodialis.</title>
        <authorList>
            <person name="Zhu Y."/>
            <person name="Engstroem P.G."/>
            <person name="Tellgren-Roth C."/>
            <person name="Baudo C.D."/>
            <person name="Kennell J.C."/>
            <person name="Sun S."/>
            <person name="Billmyre R.B."/>
            <person name="Schroeder M.S."/>
            <person name="Andersson A."/>
            <person name="Holm T."/>
            <person name="Sigurgeirsson B."/>
            <person name="Wu G."/>
            <person name="Sankaranarayanan S.R."/>
            <person name="Siddharthan R."/>
            <person name="Sanyal K."/>
            <person name="Lundeberg J."/>
            <person name="Nystedt B."/>
            <person name="Boekhout T."/>
            <person name="Dawson T.L. Jr."/>
            <person name="Heitman J."/>
            <person name="Scheynius A."/>
            <person name="Lehtioe J."/>
        </authorList>
    </citation>
    <scope>NUCLEOTIDE SEQUENCE [LARGE SCALE GENOMIC DNA]</scope>
    <source>
        <strain evidence="8">ATCC 42132</strain>
    </source>
</reference>
<evidence type="ECO:0000256" key="1">
    <source>
        <dbReference type="ARBA" id="ARBA00004127"/>
    </source>
</evidence>
<dbReference type="PANTHER" id="PTHR38646">
    <property type="entry name" value="YALI0F00814P"/>
    <property type="match status" value="1"/>
</dbReference>
<evidence type="ECO:0000313" key="7">
    <source>
        <dbReference type="EMBL" id="SHO77487.1"/>
    </source>
</evidence>
<feature type="domain" description="DUF202" evidence="6">
    <location>
        <begin position="59"/>
        <end position="116"/>
    </location>
</feature>
<evidence type="ECO:0000256" key="3">
    <source>
        <dbReference type="ARBA" id="ARBA00022989"/>
    </source>
</evidence>
<gene>
    <name evidence="7" type="ORF">MSYG_1827</name>
</gene>
<evidence type="ECO:0000256" key="2">
    <source>
        <dbReference type="ARBA" id="ARBA00022692"/>
    </source>
</evidence>
<name>A0A1M8A578_MALS4</name>
<evidence type="ECO:0000259" key="6">
    <source>
        <dbReference type="Pfam" id="PF02656"/>
    </source>
</evidence>
<dbReference type="GO" id="GO:0012505">
    <property type="term" value="C:endomembrane system"/>
    <property type="evidence" value="ECO:0007669"/>
    <property type="project" value="UniProtKB-SubCell"/>
</dbReference>
<proteinExistence type="predicted"/>
<evidence type="ECO:0000256" key="5">
    <source>
        <dbReference type="SAM" id="Phobius"/>
    </source>
</evidence>
<dbReference type="Pfam" id="PF02656">
    <property type="entry name" value="DUF202"/>
    <property type="match status" value="1"/>
</dbReference>
<feature type="transmembrane region" description="Helical" evidence="5">
    <location>
        <begin position="159"/>
        <end position="181"/>
    </location>
</feature>
<dbReference type="EMBL" id="LT671823">
    <property type="protein sequence ID" value="SHO77487.1"/>
    <property type="molecule type" value="Genomic_DNA"/>
</dbReference>